<dbReference type="OrthoDB" id="4276070at2"/>
<gene>
    <name evidence="1" type="ORF">EV138_0019</name>
</gene>
<accession>A0A4R7T3Z5</accession>
<dbReference type="EMBL" id="SOCE01000001">
    <property type="protein sequence ID" value="TDU86510.1"/>
    <property type="molecule type" value="Genomic_DNA"/>
</dbReference>
<protein>
    <submittedName>
        <fullName evidence="1">Uncharacterized protein</fullName>
    </submittedName>
</protein>
<keyword evidence="2" id="KW-1185">Reference proteome</keyword>
<proteinExistence type="predicted"/>
<comment type="caution">
    <text evidence="1">The sequence shown here is derived from an EMBL/GenBank/DDBJ whole genome shotgun (WGS) entry which is preliminary data.</text>
</comment>
<dbReference type="AlphaFoldDB" id="A0A4R7T3Z5"/>
<dbReference type="RefSeq" id="WP_133976453.1">
    <property type="nucleotide sequence ID" value="NZ_SOCE01000001.1"/>
</dbReference>
<name>A0A4R7T3Z5_9ACTN</name>
<reference evidence="1 2" key="1">
    <citation type="submission" date="2019-03" db="EMBL/GenBank/DDBJ databases">
        <title>Genomic Encyclopedia of Type Strains, Phase III (KMG-III): the genomes of soil and plant-associated and newly described type strains.</title>
        <authorList>
            <person name="Whitman W."/>
        </authorList>
    </citation>
    <scope>NUCLEOTIDE SEQUENCE [LARGE SCALE GENOMIC DNA]</scope>
    <source>
        <strain evidence="1 2">VKM Ac-2575</strain>
    </source>
</reference>
<organism evidence="1 2">
    <name type="scientific">Kribbella voronezhensis</name>
    <dbReference type="NCBI Taxonomy" id="2512212"/>
    <lineage>
        <taxon>Bacteria</taxon>
        <taxon>Bacillati</taxon>
        <taxon>Actinomycetota</taxon>
        <taxon>Actinomycetes</taxon>
        <taxon>Propionibacteriales</taxon>
        <taxon>Kribbellaceae</taxon>
        <taxon>Kribbella</taxon>
    </lineage>
</organism>
<evidence type="ECO:0000313" key="2">
    <source>
        <dbReference type="Proteomes" id="UP000295151"/>
    </source>
</evidence>
<dbReference type="Proteomes" id="UP000295151">
    <property type="component" value="Unassembled WGS sequence"/>
</dbReference>
<evidence type="ECO:0000313" key="1">
    <source>
        <dbReference type="EMBL" id="TDU86510.1"/>
    </source>
</evidence>
<sequence length="171" mass="18238">MAFAVARTPDEALLYAELAPCEDCGALATEWKQGLTSVDGELAISYLAACPGCGAGRELLFGMPAQETAPGPFPTFGGEEPSEIFDAGQWLEIADNAARDVPIDDAAEAGRRLALARAAVDEVVKFIPAGEHAVPDDAFWTEQGSRLRAGEPGRFRLERLLVVRDSYRGDA</sequence>